<name>A0AAD5NRL2_ACENE</name>
<dbReference type="AlphaFoldDB" id="A0AAD5NRL2"/>
<reference evidence="1" key="2">
    <citation type="submission" date="2023-02" db="EMBL/GenBank/DDBJ databases">
        <authorList>
            <person name="Swenson N.G."/>
            <person name="Wegrzyn J.L."/>
            <person name="Mcevoy S.L."/>
        </authorList>
    </citation>
    <scope>NUCLEOTIDE SEQUENCE</scope>
    <source>
        <strain evidence="1">91603</strain>
        <tissue evidence="1">Leaf</tissue>
    </source>
</reference>
<organism evidence="1 2">
    <name type="scientific">Acer negundo</name>
    <name type="common">Box elder</name>
    <dbReference type="NCBI Taxonomy" id="4023"/>
    <lineage>
        <taxon>Eukaryota</taxon>
        <taxon>Viridiplantae</taxon>
        <taxon>Streptophyta</taxon>
        <taxon>Embryophyta</taxon>
        <taxon>Tracheophyta</taxon>
        <taxon>Spermatophyta</taxon>
        <taxon>Magnoliopsida</taxon>
        <taxon>eudicotyledons</taxon>
        <taxon>Gunneridae</taxon>
        <taxon>Pentapetalae</taxon>
        <taxon>rosids</taxon>
        <taxon>malvids</taxon>
        <taxon>Sapindales</taxon>
        <taxon>Sapindaceae</taxon>
        <taxon>Hippocastanoideae</taxon>
        <taxon>Acereae</taxon>
        <taxon>Acer</taxon>
    </lineage>
</organism>
<evidence type="ECO:0000313" key="1">
    <source>
        <dbReference type="EMBL" id="KAI9177534.1"/>
    </source>
</evidence>
<gene>
    <name evidence="1" type="ORF">LWI28_016398</name>
</gene>
<sequence>MPNSFPSNGLNPNFQFYKGEVFANYEPKVTTRSDLCGLVGKGMLELQDMDMISDGGFIDGELRSSYNDSKNVKEWEGEVGLSESKVNIKKLWNLEEETAKVLEKGLAMGFDFNGKKEELKEIMARRKDVNDNRFCDLVRRLVSKFKTRDL</sequence>
<dbReference type="EMBL" id="JAJSOW010000102">
    <property type="protein sequence ID" value="KAI9177534.1"/>
    <property type="molecule type" value="Genomic_DNA"/>
</dbReference>
<comment type="caution">
    <text evidence="1">The sequence shown here is derived from an EMBL/GenBank/DDBJ whole genome shotgun (WGS) entry which is preliminary data.</text>
</comment>
<keyword evidence="2" id="KW-1185">Reference proteome</keyword>
<evidence type="ECO:0000313" key="2">
    <source>
        <dbReference type="Proteomes" id="UP001064489"/>
    </source>
</evidence>
<accession>A0AAD5NRL2</accession>
<protein>
    <submittedName>
        <fullName evidence="1">Uncharacterized protein</fullName>
    </submittedName>
</protein>
<dbReference type="Proteomes" id="UP001064489">
    <property type="component" value="Chromosome 5"/>
</dbReference>
<reference evidence="1" key="1">
    <citation type="journal article" date="2022" name="Plant J.">
        <title>Strategies of tolerance reflected in two North American maple genomes.</title>
        <authorList>
            <person name="McEvoy S.L."/>
            <person name="Sezen U.U."/>
            <person name="Trouern-Trend A."/>
            <person name="McMahon S.M."/>
            <person name="Schaberg P.G."/>
            <person name="Yang J."/>
            <person name="Wegrzyn J.L."/>
            <person name="Swenson N.G."/>
        </authorList>
    </citation>
    <scope>NUCLEOTIDE SEQUENCE</scope>
    <source>
        <strain evidence="1">91603</strain>
    </source>
</reference>
<proteinExistence type="predicted"/>